<dbReference type="Proteomes" id="UP000604046">
    <property type="component" value="Unassembled WGS sequence"/>
</dbReference>
<evidence type="ECO:0000313" key="2">
    <source>
        <dbReference type="Proteomes" id="UP000604046"/>
    </source>
</evidence>
<organism evidence="1 2">
    <name type="scientific">Symbiodinium natans</name>
    <dbReference type="NCBI Taxonomy" id="878477"/>
    <lineage>
        <taxon>Eukaryota</taxon>
        <taxon>Sar</taxon>
        <taxon>Alveolata</taxon>
        <taxon>Dinophyceae</taxon>
        <taxon>Suessiales</taxon>
        <taxon>Symbiodiniaceae</taxon>
        <taxon>Symbiodinium</taxon>
    </lineage>
</organism>
<keyword evidence="2" id="KW-1185">Reference proteome</keyword>
<sequence>MGGKAGDKQCAEALGGDLPNWLAHYGFMVCIVDLKAEKGTDVIDEAIFGFIEKDVVAGSFEVIWCSTPAKAPDKEAKVLTDRTHDVLAAAWDQHRTWGLENPAADGDNPSLWEAPLIRRLAQLDRVVTVNFDRCRLGHATRGPTQLLVADHVNFLDLHGLTCNHSVNAHKEKASPTKQRGEYTPHLSQVVANALYQGYRLQSFEKEDL</sequence>
<dbReference type="AlphaFoldDB" id="A0A812Q846"/>
<dbReference type="EMBL" id="CAJNDS010002241">
    <property type="protein sequence ID" value="CAE7389540.1"/>
    <property type="molecule type" value="Genomic_DNA"/>
</dbReference>
<name>A0A812Q846_9DINO</name>
<accession>A0A812Q846</accession>
<proteinExistence type="predicted"/>
<comment type="caution">
    <text evidence="1">The sequence shown here is derived from an EMBL/GenBank/DDBJ whole genome shotgun (WGS) entry which is preliminary data.</text>
</comment>
<reference evidence="1" key="1">
    <citation type="submission" date="2021-02" db="EMBL/GenBank/DDBJ databases">
        <authorList>
            <person name="Dougan E. K."/>
            <person name="Rhodes N."/>
            <person name="Thang M."/>
            <person name="Chan C."/>
        </authorList>
    </citation>
    <scope>NUCLEOTIDE SEQUENCE</scope>
</reference>
<evidence type="ECO:0000313" key="1">
    <source>
        <dbReference type="EMBL" id="CAE7389540.1"/>
    </source>
</evidence>
<gene>
    <name evidence="1" type="primary">Eef2k</name>
    <name evidence="1" type="ORF">SNAT2548_LOCUS21236</name>
</gene>
<protein>
    <submittedName>
        <fullName evidence="1">Eef2k protein</fullName>
    </submittedName>
</protein>